<comment type="caution">
    <text evidence="1">The sequence shown here is derived from an EMBL/GenBank/DDBJ whole genome shotgun (WGS) entry which is preliminary data.</text>
</comment>
<dbReference type="PATRIC" id="fig|1123501.6.peg.3849"/>
<proteinExistence type="predicted"/>
<accession>A0A0D0Q9R8</accession>
<dbReference type="GO" id="GO:0016740">
    <property type="term" value="F:transferase activity"/>
    <property type="evidence" value="ECO:0007669"/>
    <property type="project" value="UniProtKB-KW"/>
</dbReference>
<protein>
    <submittedName>
        <fullName evidence="1">Sulfotransferase family</fullName>
    </submittedName>
</protein>
<gene>
    <name evidence="1" type="ORF">Wenmar_03723</name>
</gene>
<dbReference type="InterPro" id="IPR027417">
    <property type="entry name" value="P-loop_NTPase"/>
</dbReference>
<dbReference type="EMBL" id="AONG01000020">
    <property type="protein sequence ID" value="KIQ67763.1"/>
    <property type="molecule type" value="Genomic_DNA"/>
</dbReference>
<keyword evidence="2" id="KW-1185">Reference proteome</keyword>
<evidence type="ECO:0000313" key="2">
    <source>
        <dbReference type="Proteomes" id="UP000035100"/>
    </source>
</evidence>
<keyword evidence="1" id="KW-0808">Transferase</keyword>
<dbReference type="SUPFAM" id="SSF52540">
    <property type="entry name" value="P-loop containing nucleoside triphosphate hydrolases"/>
    <property type="match status" value="1"/>
</dbReference>
<dbReference type="eggNOG" id="ENOG5032SK5">
    <property type="taxonomic scope" value="Bacteria"/>
</dbReference>
<dbReference type="AlphaFoldDB" id="A0A0D0Q9R8"/>
<evidence type="ECO:0000313" key="1">
    <source>
        <dbReference type="EMBL" id="KIQ67763.1"/>
    </source>
</evidence>
<dbReference type="RefSeq" id="WP_018302409.1">
    <property type="nucleotide sequence ID" value="NZ_KB902284.1"/>
</dbReference>
<name>A0A0D0Q9R8_9RHOB</name>
<organism evidence="1 2">
    <name type="scientific">Wenxinia marina DSM 24838</name>
    <dbReference type="NCBI Taxonomy" id="1123501"/>
    <lineage>
        <taxon>Bacteria</taxon>
        <taxon>Pseudomonadati</taxon>
        <taxon>Pseudomonadota</taxon>
        <taxon>Alphaproteobacteria</taxon>
        <taxon>Rhodobacterales</taxon>
        <taxon>Roseobacteraceae</taxon>
        <taxon>Wenxinia</taxon>
    </lineage>
</organism>
<reference evidence="1 2" key="1">
    <citation type="submission" date="2013-01" db="EMBL/GenBank/DDBJ databases">
        <authorList>
            <person name="Fiebig A."/>
            <person name="Goeker M."/>
            <person name="Klenk H.-P.P."/>
        </authorList>
    </citation>
    <scope>NUCLEOTIDE SEQUENCE [LARGE SCALE GENOMIC DNA]</scope>
    <source>
        <strain evidence="1 2">DSM 24838</strain>
    </source>
</reference>
<dbReference type="STRING" id="1123501.Wenmar_03723"/>
<sequence length="255" mass="28086">MRDKVKAGLGAMATAAIRQADYGRCIFVLAHMRCGSTALSNILCSRSDVSGYGETHVRHDSPTAPGRLVVNLALRRAWSPRADRLFDKILHTRLDADPPSAFFSARAIFVVRPPDPTIRSIRRLFERLGRPHDYPTDEAAARYYVDRLRHLCALWDGFPAGRRIGLTHSQLLSDPDAALARISARLAIAPPLENRYVSPVRSRIGGGGDPLASARHTRIEPAREARAEGPADIDEALAACAAEAYERLVDRFTLD</sequence>
<dbReference type="Gene3D" id="3.40.50.300">
    <property type="entry name" value="P-loop containing nucleotide triphosphate hydrolases"/>
    <property type="match status" value="2"/>
</dbReference>
<dbReference type="Pfam" id="PF13469">
    <property type="entry name" value="Sulfotransfer_3"/>
    <property type="match status" value="1"/>
</dbReference>
<dbReference type="Proteomes" id="UP000035100">
    <property type="component" value="Unassembled WGS sequence"/>
</dbReference>
<dbReference type="OrthoDB" id="8557083at2"/>